<dbReference type="InterPro" id="IPR001173">
    <property type="entry name" value="Glyco_trans_2-like"/>
</dbReference>
<dbReference type="SUPFAM" id="SSF53448">
    <property type="entry name" value="Nucleotide-diphospho-sugar transferases"/>
    <property type="match status" value="1"/>
</dbReference>
<dbReference type="InterPro" id="IPR029044">
    <property type="entry name" value="Nucleotide-diphossugar_trans"/>
</dbReference>
<dbReference type="AlphaFoldDB" id="A0A1V3ITQ9"/>
<dbReference type="RefSeq" id="WP_077474039.1">
    <property type="nucleotide sequence ID" value="NZ_MLHK01000031.1"/>
</dbReference>
<accession>A0A1V3ITQ9</accession>
<comment type="caution">
    <text evidence="2">The sequence shown here is derived from an EMBL/GenBank/DDBJ whole genome shotgun (WGS) entry which is preliminary data.</text>
</comment>
<protein>
    <submittedName>
        <fullName evidence="2">Glycosyl transferase family A</fullName>
    </submittedName>
</protein>
<sequence length="250" mass="28830">MNDPLISIIIPVYNSSNYLVQALNSCLNQSYSNIEIIVVDDGSTDNSVNIIKEMMSQDIRIKLFFTPSNQGPAIARNIGLENSSGEYITFLDSDDFIESNKLEKQVTFMLENNVSMTHGNYSFCDLDGNNIKSIKTSEKINYNTLLKGNQFKIMTVLIKKETVSNLRFPKIRHEDYAFFLDCLKCIEYSYLYDDGFDSNVRIGKVSVSSNKIKSAMWTFRLYFFQEKLGLLKSLYYFCHYAFNGLLKHKR</sequence>
<dbReference type="GO" id="GO:0016758">
    <property type="term" value="F:hexosyltransferase activity"/>
    <property type="evidence" value="ECO:0007669"/>
    <property type="project" value="UniProtKB-ARBA"/>
</dbReference>
<dbReference type="PANTHER" id="PTHR22916:SF3">
    <property type="entry name" value="UDP-GLCNAC:BETAGAL BETA-1,3-N-ACETYLGLUCOSAMINYLTRANSFERASE-LIKE PROTEIN 1"/>
    <property type="match status" value="1"/>
</dbReference>
<dbReference type="CDD" id="cd00761">
    <property type="entry name" value="Glyco_tranf_GTA_type"/>
    <property type="match status" value="1"/>
</dbReference>
<dbReference type="EMBL" id="MLHK01000031">
    <property type="protein sequence ID" value="OOF45506.1"/>
    <property type="molecule type" value="Genomic_DNA"/>
</dbReference>
<feature type="domain" description="Glycosyltransferase 2-like" evidence="1">
    <location>
        <begin position="7"/>
        <end position="148"/>
    </location>
</feature>
<dbReference type="Pfam" id="PF00535">
    <property type="entry name" value="Glycos_transf_2"/>
    <property type="match status" value="1"/>
</dbReference>
<evidence type="ECO:0000313" key="3">
    <source>
        <dbReference type="Proteomes" id="UP000188728"/>
    </source>
</evidence>
<proteinExistence type="predicted"/>
<evidence type="ECO:0000259" key="1">
    <source>
        <dbReference type="Pfam" id="PF00535"/>
    </source>
</evidence>
<reference evidence="2 3" key="1">
    <citation type="submission" date="2016-10" db="EMBL/GenBank/DDBJ databases">
        <title>Rodentibacter gen. nov. and new species.</title>
        <authorList>
            <person name="Christensen H."/>
        </authorList>
    </citation>
    <scope>NUCLEOTIDE SEQUENCE [LARGE SCALE GENOMIC DNA]</scope>
    <source>
        <strain evidence="2 3">H1983213011</strain>
    </source>
</reference>
<dbReference type="Proteomes" id="UP000188728">
    <property type="component" value="Unassembled WGS sequence"/>
</dbReference>
<name>A0A1V3ITQ9_9PAST</name>
<organism evidence="2 3">
    <name type="scientific">Rodentibacter trehalosifermentans</name>
    <dbReference type="NCBI Taxonomy" id="1908263"/>
    <lineage>
        <taxon>Bacteria</taxon>
        <taxon>Pseudomonadati</taxon>
        <taxon>Pseudomonadota</taxon>
        <taxon>Gammaproteobacteria</taxon>
        <taxon>Pasteurellales</taxon>
        <taxon>Pasteurellaceae</taxon>
        <taxon>Rodentibacter</taxon>
    </lineage>
</organism>
<keyword evidence="2" id="KW-0808">Transferase</keyword>
<dbReference type="Gene3D" id="3.90.550.10">
    <property type="entry name" value="Spore Coat Polysaccharide Biosynthesis Protein SpsA, Chain A"/>
    <property type="match status" value="1"/>
</dbReference>
<evidence type="ECO:0000313" key="2">
    <source>
        <dbReference type="EMBL" id="OOF45506.1"/>
    </source>
</evidence>
<gene>
    <name evidence="2" type="ORF">BKK51_06145</name>
</gene>
<dbReference type="PANTHER" id="PTHR22916">
    <property type="entry name" value="GLYCOSYLTRANSFERASE"/>
    <property type="match status" value="1"/>
</dbReference>